<organism evidence="11 12">
    <name type="scientific">Salipaludibacillus keqinensis</name>
    <dbReference type="NCBI Taxonomy" id="2045207"/>
    <lineage>
        <taxon>Bacteria</taxon>
        <taxon>Bacillati</taxon>
        <taxon>Bacillota</taxon>
        <taxon>Bacilli</taxon>
        <taxon>Bacillales</taxon>
        <taxon>Bacillaceae</taxon>
    </lineage>
</organism>
<dbReference type="AlphaFoldDB" id="A0A323T9D2"/>
<evidence type="ECO:0000256" key="9">
    <source>
        <dbReference type="ARBA" id="ARBA00048531"/>
    </source>
</evidence>
<comment type="caution">
    <text evidence="11">The sequence shown here is derived from an EMBL/GenBank/DDBJ whole genome shotgun (WGS) entry which is preliminary data.</text>
</comment>
<dbReference type="InterPro" id="IPR015422">
    <property type="entry name" value="PyrdxlP-dep_Trfase_small"/>
</dbReference>
<keyword evidence="5" id="KW-0169">Cobalamin biosynthesis</keyword>
<dbReference type="InterPro" id="IPR004839">
    <property type="entry name" value="Aminotransferase_I/II_large"/>
</dbReference>
<dbReference type="Pfam" id="PF00155">
    <property type="entry name" value="Aminotran_1_2"/>
    <property type="match status" value="1"/>
</dbReference>
<dbReference type="EC" id="4.1.1.81" evidence="4"/>
<keyword evidence="7" id="KW-0456">Lyase</keyword>
<accession>A0A323T9D2</accession>
<sequence length="361" mass="41828">MKWPNHGGQPAAIKRQFHLLEDEVVVDFSANIHPLGPPVWVKDHLKKSFDLISQYPDPTYWDARTQIAAFEGVTADHVLVTNGGAEAIFLTAKFFEGKRALIIEPTFSEYEQACRHYHLDVDHVYSDAEEDFAFPLNKTIEHAAEVEVVFICRPNNPTGTVVSVSDIRSLLEKTKEKNTYVVVDEAFVDFLPNETDKLTPLLKEFSHLILLRSLTKMYAIPGIRVGFMMAHEQVIGQVQNWQTPWSVNVFASTMIQPLLKDYAFVSRSRDYFKEELLRIRRRLHEMDYYMSSSAVNFYLLRDEKHPNCTIELFQFLLKKGILPRHTDNFKGLDGNYLRFAIRSKAENDQLLDTLKAWREER</sequence>
<dbReference type="GO" id="GO:0009236">
    <property type="term" value="P:cobalamin biosynthetic process"/>
    <property type="evidence" value="ECO:0007669"/>
    <property type="project" value="UniProtKB-UniPathway"/>
</dbReference>
<dbReference type="NCBIfam" id="TIGR01140">
    <property type="entry name" value="L_thr_O3P_dcar"/>
    <property type="match status" value="1"/>
</dbReference>
<dbReference type="InterPro" id="IPR004838">
    <property type="entry name" value="NHTrfase_class1_PyrdxlP-BS"/>
</dbReference>
<evidence type="ECO:0000259" key="10">
    <source>
        <dbReference type="Pfam" id="PF00155"/>
    </source>
</evidence>
<comment type="function">
    <text evidence="2">Decarboxylates L-threonine-O-3-phosphate to yield (R)-1-amino-2-propanol O-2-phosphate, the precursor for the linkage between the nucleotide loop and the corrin ring in cobalamin.</text>
</comment>
<evidence type="ECO:0000313" key="12">
    <source>
        <dbReference type="Proteomes" id="UP000248214"/>
    </source>
</evidence>
<dbReference type="GO" id="GO:0030170">
    <property type="term" value="F:pyridoxal phosphate binding"/>
    <property type="evidence" value="ECO:0007669"/>
    <property type="project" value="InterPro"/>
</dbReference>
<dbReference type="PANTHER" id="PTHR42885">
    <property type="entry name" value="HISTIDINOL-PHOSPHATE AMINOTRANSFERASE-RELATED"/>
    <property type="match status" value="1"/>
</dbReference>
<dbReference type="EMBL" id="PDOD01000004">
    <property type="protein sequence ID" value="PYZ92312.1"/>
    <property type="molecule type" value="Genomic_DNA"/>
</dbReference>
<dbReference type="OrthoDB" id="9813612at2"/>
<comment type="cofactor">
    <cofactor evidence="1">
        <name>pyridoxal 5'-phosphate</name>
        <dbReference type="ChEBI" id="CHEBI:597326"/>
    </cofactor>
</comment>
<comment type="catalytic activity">
    <reaction evidence="9">
        <text>O-phospho-L-threonine + H(+) = (R)-1-aminopropan-2-yl phosphate + CO2</text>
        <dbReference type="Rhea" id="RHEA:11492"/>
        <dbReference type="ChEBI" id="CHEBI:15378"/>
        <dbReference type="ChEBI" id="CHEBI:16526"/>
        <dbReference type="ChEBI" id="CHEBI:58563"/>
        <dbReference type="ChEBI" id="CHEBI:58675"/>
        <dbReference type="EC" id="4.1.1.81"/>
    </reaction>
</comment>
<reference evidence="11 12" key="1">
    <citation type="submission" date="2017-10" db="EMBL/GenBank/DDBJ databases">
        <title>Bacillus sp. nov., a halophilic bacterium isolated from a Keqin Lake.</title>
        <authorList>
            <person name="Wang H."/>
        </authorList>
    </citation>
    <scope>NUCLEOTIDE SEQUENCE [LARGE SCALE GENOMIC DNA]</scope>
    <source>
        <strain evidence="11 12">KQ-12</strain>
    </source>
</reference>
<evidence type="ECO:0000256" key="8">
    <source>
        <dbReference type="ARBA" id="ARBA00029996"/>
    </source>
</evidence>
<keyword evidence="6" id="KW-0663">Pyridoxal phosphate</keyword>
<evidence type="ECO:0000313" key="11">
    <source>
        <dbReference type="EMBL" id="PYZ92312.1"/>
    </source>
</evidence>
<keyword evidence="12" id="KW-1185">Reference proteome</keyword>
<protein>
    <recommendedName>
        <fullName evidence="4">threonine-phosphate decarboxylase</fullName>
        <ecNumber evidence="4">4.1.1.81</ecNumber>
    </recommendedName>
    <alternativeName>
        <fullName evidence="8">L-threonine-O-3-phosphate decarboxylase</fullName>
    </alternativeName>
</protein>
<dbReference type="Gene3D" id="3.40.640.10">
    <property type="entry name" value="Type I PLP-dependent aspartate aminotransferase-like (Major domain)"/>
    <property type="match status" value="1"/>
</dbReference>
<gene>
    <name evidence="11" type="ORF">CR194_15880</name>
</gene>
<comment type="pathway">
    <text evidence="3">Cofactor biosynthesis; adenosylcobalamin biosynthesis.</text>
</comment>
<dbReference type="GO" id="GO:0048472">
    <property type="term" value="F:threonine-phosphate decarboxylase activity"/>
    <property type="evidence" value="ECO:0007669"/>
    <property type="project" value="UniProtKB-EC"/>
</dbReference>
<name>A0A323T9D2_9BACI</name>
<evidence type="ECO:0000256" key="6">
    <source>
        <dbReference type="ARBA" id="ARBA00022898"/>
    </source>
</evidence>
<dbReference type="Gene3D" id="3.90.1150.10">
    <property type="entry name" value="Aspartate Aminotransferase, domain 1"/>
    <property type="match status" value="1"/>
</dbReference>
<dbReference type="InterPro" id="IPR005860">
    <property type="entry name" value="CobD"/>
</dbReference>
<dbReference type="RefSeq" id="WP_110610844.1">
    <property type="nucleotide sequence ID" value="NZ_PDOD01000004.1"/>
</dbReference>
<evidence type="ECO:0000256" key="2">
    <source>
        <dbReference type="ARBA" id="ARBA00003444"/>
    </source>
</evidence>
<evidence type="ECO:0000256" key="5">
    <source>
        <dbReference type="ARBA" id="ARBA00022573"/>
    </source>
</evidence>
<dbReference type="PANTHER" id="PTHR42885:SF1">
    <property type="entry name" value="THREONINE-PHOSPHATE DECARBOXYLASE"/>
    <property type="match status" value="1"/>
</dbReference>
<evidence type="ECO:0000256" key="7">
    <source>
        <dbReference type="ARBA" id="ARBA00023239"/>
    </source>
</evidence>
<dbReference type="Proteomes" id="UP000248214">
    <property type="component" value="Unassembled WGS sequence"/>
</dbReference>
<dbReference type="UniPathway" id="UPA00148"/>
<evidence type="ECO:0000256" key="4">
    <source>
        <dbReference type="ARBA" id="ARBA00012285"/>
    </source>
</evidence>
<dbReference type="CDD" id="cd00609">
    <property type="entry name" value="AAT_like"/>
    <property type="match status" value="1"/>
</dbReference>
<evidence type="ECO:0000256" key="1">
    <source>
        <dbReference type="ARBA" id="ARBA00001933"/>
    </source>
</evidence>
<feature type="domain" description="Aminotransferase class I/classII large" evidence="10">
    <location>
        <begin position="25"/>
        <end position="354"/>
    </location>
</feature>
<dbReference type="PROSITE" id="PS00105">
    <property type="entry name" value="AA_TRANSFER_CLASS_1"/>
    <property type="match status" value="1"/>
</dbReference>
<dbReference type="SUPFAM" id="SSF53383">
    <property type="entry name" value="PLP-dependent transferases"/>
    <property type="match status" value="1"/>
</dbReference>
<evidence type="ECO:0000256" key="3">
    <source>
        <dbReference type="ARBA" id="ARBA00004953"/>
    </source>
</evidence>
<proteinExistence type="predicted"/>
<dbReference type="InterPro" id="IPR015421">
    <property type="entry name" value="PyrdxlP-dep_Trfase_major"/>
</dbReference>
<dbReference type="InterPro" id="IPR015424">
    <property type="entry name" value="PyrdxlP-dep_Trfase"/>
</dbReference>